<evidence type="ECO:0000313" key="3">
    <source>
        <dbReference type="Proteomes" id="UP001218188"/>
    </source>
</evidence>
<sequence length="1249" mass="139099">MKFHTDEDPRLTATPAFREYQWRSETMRKNTWTLAKVDEATAKFFQTLVQLDREGFPKDSLNIDHATFRAHLGLPNCYNIKIDYQTGYTTKAAGAFWTSLLRFQVLDLLLSLAHGASDAPSPKEPPPNGTGPNNLLSALTKWPTYLEMLVDEYVKQKKDEHAKLPGSTTVKPYEGAPEAFAPMIALTDMHSFTLATKTSKNFQAMGAALMWILECATTDPFKIPVTMKIGDTFHGLHMEGKEQFKKLTVNTILRPLSYAINSSPVVAICNIDLSNSYGHVMSQYKTRAFVGRYRTPRLMHVENVIMTVIREVAIGKPVWEAMEEHWYSGIASLPPSRPEDCDIFKIVPSPEIAQSEIAQPVSLPPAPSPVSPAPPSPRLFSCPAALVFPAERQASRSLGFGLAMGICSWEEEPKTFSFSLRDNGDVNMTEEEPRDDGLGDEANARALAMTAVEGVSPTELSKEVDLATDAGDDVSAVEKGQDRPPQVGTGNLEEKGTGQPAKQSGDPVDREVGDEVGMAAPELPKKEATIAVQPTLQSDGEEVCGGARSPTKKGPVEGPIPDERDVDPPLVPDDIDMEVQQNQDQPEQLPHNDSNMFDGALSPLPSSPEPDSLMTDDSAVDVRRSIRLANPSPAQQSVLAQDVPAKRKASSQVRGPTKKFKVEKVVPAENHSKFIYPANLDLENPPERSTVAVKMWGYRPDGISKREFDWIGHANTDCIERPMMEALQRSMADVDARCTQNHRRWRHHVDGNLPTGPPTENEFDLYVMTKAQWISMSPSDHVALWGTGCNLFVQGLLATSEHLDTGTKLRSLHRLDQPIEVQVPGFRIAPVGEKDDGDNTKCIRTTTLRTFLEQANKDNGIVLNALKLPESHTVLPNPLAGSGLDLDDVAYRQTNGLPSFHYENVPPEQQFWQIAGTPDTLTPPHYDKGPTRVTSEGPGEKLWILRRSNHRGLQSTFAFETWDPDQAALESGQYEGVILPPNGGTLFMQSREHIVVGLPPPGVQSNSRSENERADQFTLVTGGHFVAASTIIPSTCMLLHLVMKEHILTNVEHDGTWSIFVRICAFWIDVTAQRPQDSHDLAPYLPLFSEENATGWMDIVSLTSVTILCTQFDRRHYRSAIPLSEGRQRQEVSRMYKRWRAWFSETFEGTINGKVIVWERDVFSAVLVHLAAVLIQYHDRARYREQEEEEVLDIFLAVSNSDLCKDVRRTLEAYDTGLRRKLDKKLNEGEGRDSVFFLFKGPEIALRRR</sequence>
<feature type="region of interest" description="Disordered" evidence="1">
    <location>
        <begin position="473"/>
        <end position="616"/>
    </location>
</feature>
<keyword evidence="3" id="KW-1185">Reference proteome</keyword>
<evidence type="ECO:0000256" key="1">
    <source>
        <dbReference type="SAM" id="MobiDB-lite"/>
    </source>
</evidence>
<organism evidence="2 3">
    <name type="scientific">Mycena alexandri</name>
    <dbReference type="NCBI Taxonomy" id="1745969"/>
    <lineage>
        <taxon>Eukaryota</taxon>
        <taxon>Fungi</taxon>
        <taxon>Dikarya</taxon>
        <taxon>Basidiomycota</taxon>
        <taxon>Agaricomycotina</taxon>
        <taxon>Agaricomycetes</taxon>
        <taxon>Agaricomycetidae</taxon>
        <taxon>Agaricales</taxon>
        <taxon>Marasmiineae</taxon>
        <taxon>Mycenaceae</taxon>
        <taxon>Mycena</taxon>
    </lineage>
</organism>
<evidence type="ECO:0000313" key="2">
    <source>
        <dbReference type="EMBL" id="KAJ7038489.1"/>
    </source>
</evidence>
<protein>
    <submittedName>
        <fullName evidence="2">Uncharacterized protein</fullName>
    </submittedName>
</protein>
<feature type="compositionally biased region" description="Low complexity" evidence="1">
    <location>
        <begin position="601"/>
        <end position="613"/>
    </location>
</feature>
<comment type="caution">
    <text evidence="2">The sequence shown here is derived from an EMBL/GenBank/DDBJ whole genome shotgun (WGS) entry which is preliminary data.</text>
</comment>
<dbReference type="AlphaFoldDB" id="A0AAD6T381"/>
<proteinExistence type="predicted"/>
<dbReference type="Proteomes" id="UP001218188">
    <property type="component" value="Unassembled WGS sequence"/>
</dbReference>
<feature type="region of interest" description="Disordered" evidence="1">
    <location>
        <begin position="420"/>
        <end position="439"/>
    </location>
</feature>
<gene>
    <name evidence="2" type="ORF">C8F04DRAFT_1255770</name>
</gene>
<dbReference type="EMBL" id="JARJCM010000031">
    <property type="protein sequence ID" value="KAJ7038489.1"/>
    <property type="molecule type" value="Genomic_DNA"/>
</dbReference>
<feature type="region of interest" description="Disordered" evidence="1">
    <location>
        <begin position="632"/>
        <end position="656"/>
    </location>
</feature>
<feature type="compositionally biased region" description="Polar residues" evidence="1">
    <location>
        <begin position="579"/>
        <end position="595"/>
    </location>
</feature>
<name>A0AAD6T381_9AGAR</name>
<reference evidence="2" key="1">
    <citation type="submission" date="2023-03" db="EMBL/GenBank/DDBJ databases">
        <title>Massive genome expansion in bonnet fungi (Mycena s.s.) driven by repeated elements and novel gene families across ecological guilds.</title>
        <authorList>
            <consortium name="Lawrence Berkeley National Laboratory"/>
            <person name="Harder C.B."/>
            <person name="Miyauchi S."/>
            <person name="Viragh M."/>
            <person name="Kuo A."/>
            <person name="Thoen E."/>
            <person name="Andreopoulos B."/>
            <person name="Lu D."/>
            <person name="Skrede I."/>
            <person name="Drula E."/>
            <person name="Henrissat B."/>
            <person name="Morin E."/>
            <person name="Kohler A."/>
            <person name="Barry K."/>
            <person name="LaButti K."/>
            <person name="Morin E."/>
            <person name="Salamov A."/>
            <person name="Lipzen A."/>
            <person name="Mereny Z."/>
            <person name="Hegedus B."/>
            <person name="Baldrian P."/>
            <person name="Stursova M."/>
            <person name="Weitz H."/>
            <person name="Taylor A."/>
            <person name="Grigoriev I.V."/>
            <person name="Nagy L.G."/>
            <person name="Martin F."/>
            <person name="Kauserud H."/>
        </authorList>
    </citation>
    <scope>NUCLEOTIDE SEQUENCE</scope>
    <source>
        <strain evidence="2">CBHHK200</strain>
    </source>
</reference>
<accession>A0AAD6T381</accession>